<dbReference type="InterPro" id="IPR029063">
    <property type="entry name" value="SAM-dependent_MTases_sf"/>
</dbReference>
<dbReference type="GO" id="GO:0003735">
    <property type="term" value="F:structural constituent of ribosome"/>
    <property type="evidence" value="ECO:0007669"/>
    <property type="project" value="InterPro"/>
</dbReference>
<dbReference type="InterPro" id="IPR036351">
    <property type="entry name" value="Ribosomal_eL32_sf"/>
</dbReference>
<proteinExistence type="inferred from homology"/>
<evidence type="ECO:0000256" key="5">
    <source>
        <dbReference type="ARBA" id="ARBA00022980"/>
    </source>
</evidence>
<dbReference type="Gene3D" id="3.40.50.150">
    <property type="entry name" value="Vaccinia Virus protein VP39"/>
    <property type="match status" value="1"/>
</dbReference>
<evidence type="ECO:0000256" key="4">
    <source>
        <dbReference type="ARBA" id="ARBA00022679"/>
    </source>
</evidence>
<protein>
    <submittedName>
        <fullName evidence="7">Ribosomal protein L32</fullName>
    </submittedName>
</protein>
<dbReference type="AlphaFoldDB" id="A0A4Q9KVY7"/>
<dbReference type="Proteomes" id="UP000293045">
    <property type="component" value="Unassembled WGS sequence"/>
</dbReference>
<dbReference type="PANTHER" id="PTHR22809">
    <property type="entry name" value="METHYLTRANSFERASE-RELATED"/>
    <property type="match status" value="1"/>
</dbReference>
<reference evidence="7 8" key="1">
    <citation type="submission" date="2017-12" db="EMBL/GenBank/DDBJ databases">
        <authorList>
            <person name="Pombert J.-F."/>
            <person name="Haag K.L."/>
            <person name="Ebert D."/>
        </authorList>
    </citation>
    <scope>NUCLEOTIDE SEQUENCE [LARGE SCALE GENOMIC DNA]</scope>
    <source>
        <strain evidence="7">IL-BN-2</strain>
    </source>
</reference>
<dbReference type="Pfam" id="PF13489">
    <property type="entry name" value="Methyltransf_23"/>
    <property type="match status" value="1"/>
</dbReference>
<dbReference type="PANTHER" id="PTHR22809:SF5">
    <property type="entry name" value="TRNA N(3)-METHYLCYTIDINE METHYLTRANSFERASE METTL6"/>
    <property type="match status" value="1"/>
</dbReference>
<name>A0A4Q9KVY7_9MICR</name>
<evidence type="ECO:0000256" key="1">
    <source>
        <dbReference type="ARBA" id="ARBA00008431"/>
    </source>
</evidence>
<comment type="similarity">
    <text evidence="1">Belongs to the eukaryotic ribosomal protein eL32 family.</text>
</comment>
<keyword evidence="5 7" id="KW-0689">Ribosomal protein</keyword>
<dbReference type="GO" id="GO:0008757">
    <property type="term" value="F:S-adenosylmethionine-dependent methyltransferase activity"/>
    <property type="evidence" value="ECO:0007669"/>
    <property type="project" value="UniProtKB-ARBA"/>
</dbReference>
<evidence type="ECO:0000313" key="7">
    <source>
        <dbReference type="EMBL" id="TBT99016.1"/>
    </source>
</evidence>
<keyword evidence="6" id="KW-0687">Ribonucleoprotein</keyword>
<dbReference type="EMBL" id="PIXR01002178">
    <property type="protein sequence ID" value="TBT99016.1"/>
    <property type="molecule type" value="Genomic_DNA"/>
</dbReference>
<keyword evidence="3" id="KW-0489">Methyltransferase</keyword>
<evidence type="ECO:0000256" key="3">
    <source>
        <dbReference type="ARBA" id="ARBA00022603"/>
    </source>
</evidence>
<dbReference type="InterPro" id="IPR001515">
    <property type="entry name" value="Ribosomal_eL32"/>
</dbReference>
<dbReference type="GO" id="GO:0008173">
    <property type="term" value="F:RNA methyltransferase activity"/>
    <property type="evidence" value="ECO:0007669"/>
    <property type="project" value="UniProtKB-ARBA"/>
</dbReference>
<dbReference type="GO" id="GO:0005840">
    <property type="term" value="C:ribosome"/>
    <property type="evidence" value="ECO:0007669"/>
    <property type="project" value="UniProtKB-KW"/>
</dbReference>
<dbReference type="InterPro" id="IPR026113">
    <property type="entry name" value="METTL2/6/8-like"/>
</dbReference>
<dbReference type="GO" id="GO:0032259">
    <property type="term" value="P:methylation"/>
    <property type="evidence" value="ECO:0007669"/>
    <property type="project" value="UniProtKB-KW"/>
</dbReference>
<comment type="caution">
    <text evidence="7">The sequence shown here is derived from an EMBL/GenBank/DDBJ whole genome shotgun (WGS) entry which is preliminary data.</text>
</comment>
<accession>A0A4Q9KVY7</accession>
<dbReference type="GO" id="GO:0006412">
    <property type="term" value="P:translation"/>
    <property type="evidence" value="ECO:0007669"/>
    <property type="project" value="InterPro"/>
</dbReference>
<dbReference type="Pfam" id="PF01655">
    <property type="entry name" value="Ribosomal_L32e"/>
    <property type="match status" value="1"/>
</dbReference>
<dbReference type="GO" id="GO:1990904">
    <property type="term" value="C:ribonucleoprotein complex"/>
    <property type="evidence" value="ECO:0007669"/>
    <property type="project" value="UniProtKB-KW"/>
</dbReference>
<keyword evidence="4" id="KW-0808">Transferase</keyword>
<dbReference type="VEuPathDB" id="MicrosporidiaDB:CWI36_1976p0010"/>
<dbReference type="VEuPathDB" id="MicrosporidiaDB:CWI39_2178p0010"/>
<evidence type="ECO:0000313" key="8">
    <source>
        <dbReference type="Proteomes" id="UP000293045"/>
    </source>
</evidence>
<dbReference type="SUPFAM" id="SSF52042">
    <property type="entry name" value="Ribosomal protein L32e"/>
    <property type="match status" value="1"/>
</dbReference>
<evidence type="ECO:0000256" key="6">
    <source>
        <dbReference type="ARBA" id="ARBA00023274"/>
    </source>
</evidence>
<gene>
    <name evidence="7" type="ORF">CWI39_2178p0010</name>
</gene>
<evidence type="ECO:0000256" key="2">
    <source>
        <dbReference type="ARBA" id="ARBA00009725"/>
    </source>
</evidence>
<organism evidence="7 8">
    <name type="scientific">Hamiltosporidium magnivora</name>
    <dbReference type="NCBI Taxonomy" id="148818"/>
    <lineage>
        <taxon>Eukaryota</taxon>
        <taxon>Fungi</taxon>
        <taxon>Fungi incertae sedis</taxon>
        <taxon>Microsporidia</taxon>
        <taxon>Dubosqiidae</taxon>
        <taxon>Hamiltosporidium</taxon>
    </lineage>
</organism>
<dbReference type="SUPFAM" id="SSF53335">
    <property type="entry name" value="S-adenosyl-L-methionine-dependent methyltransferases"/>
    <property type="match status" value="1"/>
</dbReference>
<dbReference type="CDD" id="cd02440">
    <property type="entry name" value="AdoMet_MTases"/>
    <property type="match status" value="1"/>
</dbReference>
<comment type="similarity">
    <text evidence="2">Belongs to the methyltransferase superfamily. METL family.</text>
</comment>
<sequence length="394" mass="46208">MLNIYKNKKKCDFLDNKCIYSPFMFRSRSLTDEKDKYGYNSWDNVELEGEDLIKAIEKVNRDNSLPPKDTEKESTMKRWDIFYKNHKNLFFKPRNWLILEFPEIFSDSTQRILEIGCGTGSSLIHLQDTTKEIYACDFSINALTHAKKNSSSQITFFLHDITSTEELPYSNFDAILLIFTLSSIHPSFHQNIISKLSRSLSPNGKIYFKDYCHMDLAQLRFKPNQVLNKNLYKRGDGTLAYFFEVEEIHSLFSNNYFNVLSLFKDKRLLINRKKKLEMLRVWIQGIFCKEKNNELENRSIDNPVRKKLRGYLRMPSKGYKSDNIIRHILPNSYKKVIVSNIKDLEALTSLNRFYCAQIAHEVGAKKRIEIVCRANELDILVLNKDARLVSEGKE</sequence>
<dbReference type="SMART" id="SM01393">
    <property type="entry name" value="Ribosomal_L32e"/>
    <property type="match status" value="1"/>
</dbReference>
<dbReference type="CDD" id="cd00513">
    <property type="entry name" value="Ribosomal_L32_L32e"/>
    <property type="match status" value="1"/>
</dbReference>